<reference evidence="1" key="1">
    <citation type="submission" date="2014-11" db="EMBL/GenBank/DDBJ databases">
        <authorList>
            <person name="Amaro Gonzalez C."/>
        </authorList>
    </citation>
    <scope>NUCLEOTIDE SEQUENCE</scope>
</reference>
<evidence type="ECO:0000313" key="1">
    <source>
        <dbReference type="EMBL" id="JAH45496.1"/>
    </source>
</evidence>
<proteinExistence type="predicted"/>
<accession>A0A0E9SW18</accession>
<protein>
    <submittedName>
        <fullName evidence="1">Uncharacterized protein</fullName>
    </submittedName>
</protein>
<sequence length="23" mass="2593">MQISQNPFCSRAANHSFITLTIL</sequence>
<name>A0A0E9SW18_ANGAN</name>
<reference evidence="1" key="2">
    <citation type="journal article" date="2015" name="Fish Shellfish Immunol.">
        <title>Early steps in the European eel (Anguilla anguilla)-Vibrio vulnificus interaction in the gills: Role of the RtxA13 toxin.</title>
        <authorList>
            <person name="Callol A."/>
            <person name="Pajuelo D."/>
            <person name="Ebbesson L."/>
            <person name="Teles M."/>
            <person name="MacKenzie S."/>
            <person name="Amaro C."/>
        </authorList>
    </citation>
    <scope>NUCLEOTIDE SEQUENCE</scope>
</reference>
<organism evidence="1">
    <name type="scientific">Anguilla anguilla</name>
    <name type="common">European freshwater eel</name>
    <name type="synonym">Muraena anguilla</name>
    <dbReference type="NCBI Taxonomy" id="7936"/>
    <lineage>
        <taxon>Eukaryota</taxon>
        <taxon>Metazoa</taxon>
        <taxon>Chordata</taxon>
        <taxon>Craniata</taxon>
        <taxon>Vertebrata</taxon>
        <taxon>Euteleostomi</taxon>
        <taxon>Actinopterygii</taxon>
        <taxon>Neopterygii</taxon>
        <taxon>Teleostei</taxon>
        <taxon>Anguilliformes</taxon>
        <taxon>Anguillidae</taxon>
        <taxon>Anguilla</taxon>
    </lineage>
</organism>
<dbReference type="EMBL" id="GBXM01063046">
    <property type="protein sequence ID" value="JAH45531.1"/>
    <property type="molecule type" value="Transcribed_RNA"/>
</dbReference>
<dbReference type="EMBL" id="GBXM01063081">
    <property type="protein sequence ID" value="JAH45496.1"/>
    <property type="molecule type" value="Transcribed_RNA"/>
</dbReference>
<dbReference type="AlphaFoldDB" id="A0A0E9SW18"/>